<dbReference type="FunFam" id="3.90.76.10:FF:000001">
    <property type="entry name" value="Oligopeptide ABC transporter substrate-binding protein"/>
    <property type="match status" value="1"/>
</dbReference>
<feature type="signal peptide" evidence="5">
    <location>
        <begin position="1"/>
        <end position="27"/>
    </location>
</feature>
<keyword evidence="4 5" id="KW-0732">Signal</keyword>
<evidence type="ECO:0000259" key="6">
    <source>
        <dbReference type="Pfam" id="PF00496"/>
    </source>
</evidence>
<dbReference type="InterPro" id="IPR000914">
    <property type="entry name" value="SBP_5_dom"/>
</dbReference>
<dbReference type="CDD" id="cd08504">
    <property type="entry name" value="PBP2_OppA"/>
    <property type="match status" value="1"/>
</dbReference>
<dbReference type="PANTHER" id="PTHR30290">
    <property type="entry name" value="PERIPLASMIC BINDING COMPONENT OF ABC TRANSPORTER"/>
    <property type="match status" value="1"/>
</dbReference>
<dbReference type="InterPro" id="IPR039424">
    <property type="entry name" value="SBP_5"/>
</dbReference>
<dbReference type="EMBL" id="CP056597">
    <property type="protein sequence ID" value="QLY37699.1"/>
    <property type="molecule type" value="Genomic_DNA"/>
</dbReference>
<keyword evidence="3" id="KW-0813">Transport</keyword>
<dbReference type="AlphaFoldDB" id="A0ABD7B146"/>
<dbReference type="Gene3D" id="3.90.76.10">
    <property type="entry name" value="Dipeptide-binding Protein, Domain 1"/>
    <property type="match status" value="1"/>
</dbReference>
<dbReference type="InterPro" id="IPR030678">
    <property type="entry name" value="Peptide/Ni-bd"/>
</dbReference>
<comment type="similarity">
    <text evidence="2">Belongs to the bacterial solute-binding protein 5 family.</text>
</comment>
<dbReference type="Gene3D" id="3.10.105.10">
    <property type="entry name" value="Dipeptide-binding Protein, Domain 3"/>
    <property type="match status" value="1"/>
</dbReference>
<feature type="chain" id="PRO_5044867043" evidence="5">
    <location>
        <begin position="28"/>
        <end position="543"/>
    </location>
</feature>
<dbReference type="GO" id="GO:0030288">
    <property type="term" value="C:outer membrane-bounded periplasmic space"/>
    <property type="evidence" value="ECO:0007669"/>
    <property type="project" value="UniProtKB-ARBA"/>
</dbReference>
<evidence type="ECO:0000256" key="5">
    <source>
        <dbReference type="SAM" id="SignalP"/>
    </source>
</evidence>
<dbReference type="SUPFAM" id="SSF53850">
    <property type="entry name" value="Periplasmic binding protein-like II"/>
    <property type="match status" value="1"/>
</dbReference>
<dbReference type="FunFam" id="3.10.105.10:FF:000001">
    <property type="entry name" value="Oligopeptide ABC transporter, oligopeptide-binding protein"/>
    <property type="match status" value="1"/>
</dbReference>
<gene>
    <name evidence="7" type="ORF">HV164_14765</name>
</gene>
<organism evidence="7 8">
    <name type="scientific">Citrobacter freundii</name>
    <dbReference type="NCBI Taxonomy" id="546"/>
    <lineage>
        <taxon>Bacteria</taxon>
        <taxon>Pseudomonadati</taxon>
        <taxon>Pseudomonadota</taxon>
        <taxon>Gammaproteobacteria</taxon>
        <taxon>Enterobacterales</taxon>
        <taxon>Enterobacteriaceae</taxon>
        <taxon>Citrobacter</taxon>
        <taxon>Citrobacter freundii complex</taxon>
    </lineage>
</organism>
<evidence type="ECO:0000256" key="4">
    <source>
        <dbReference type="ARBA" id="ARBA00022729"/>
    </source>
</evidence>
<proteinExistence type="inferred from homology"/>
<dbReference type="Gene3D" id="3.40.190.10">
    <property type="entry name" value="Periplasmic binding protein-like II"/>
    <property type="match status" value="1"/>
</dbReference>
<reference evidence="8" key="1">
    <citation type="submission" date="2020-06" db="EMBL/GenBank/DDBJ databases">
        <title>REHAB project genomes.</title>
        <authorList>
            <person name="Shaw L.P."/>
        </authorList>
    </citation>
    <scope>NUCLEOTIDE SEQUENCE [LARGE SCALE GENOMIC DNA]</scope>
    <source>
        <strain evidence="8">RHBSTW-00334</strain>
    </source>
</reference>
<evidence type="ECO:0000313" key="8">
    <source>
        <dbReference type="Proteomes" id="UP000512043"/>
    </source>
</evidence>
<feature type="domain" description="Solute-binding protein family 5" evidence="6">
    <location>
        <begin position="84"/>
        <end position="461"/>
    </location>
</feature>
<evidence type="ECO:0000256" key="3">
    <source>
        <dbReference type="ARBA" id="ARBA00022448"/>
    </source>
</evidence>
<comment type="subcellular location">
    <subcellularLocation>
        <location evidence="1">Cell envelope</location>
    </subcellularLocation>
</comment>
<dbReference type="Pfam" id="PF00496">
    <property type="entry name" value="SBP_bac_5"/>
    <property type="match status" value="1"/>
</dbReference>
<dbReference type="PIRSF" id="PIRSF002741">
    <property type="entry name" value="MppA"/>
    <property type="match status" value="1"/>
</dbReference>
<evidence type="ECO:0000256" key="2">
    <source>
        <dbReference type="ARBA" id="ARBA00005695"/>
    </source>
</evidence>
<protein>
    <submittedName>
        <fullName evidence="7">Oligopeptide ABC transporter substrate-binding protein OppA</fullName>
    </submittedName>
</protein>
<dbReference type="Proteomes" id="UP000512043">
    <property type="component" value="Chromosome"/>
</dbReference>
<dbReference type="RefSeq" id="WP_181625516.1">
    <property type="nucleotide sequence ID" value="NZ_CP056597.1"/>
</dbReference>
<name>A0ABD7B146_CITFR</name>
<dbReference type="PANTHER" id="PTHR30290:SF23">
    <property type="entry name" value="PERIPLASMIC MUREIN PEPTIDE-BINDING PROTEIN"/>
    <property type="match status" value="1"/>
</dbReference>
<evidence type="ECO:0000256" key="1">
    <source>
        <dbReference type="ARBA" id="ARBA00004196"/>
    </source>
</evidence>
<accession>A0ABD7B146</accession>
<sequence>MTQQKSKVFTFSLLTACLISINGAVWAANVVPAGTTLAEKQELVRNNGSEPASLDPHKAESNVEFTLISDMFDGLVAVSQDGAIEPRLAASWENKDNTIWTFHLRPGITWSDGSAITAQDVVWSWQRLVSPQTASPYASYLGNMHVANAVDIAQGKKDPTTLGVKALNDTTLEITLTQPTAAFLAMLAHPSLVPLDKVLIGRYGDKWTRPEHFVSSGPYKLSQWVVNERIVAVRNTHYWDNAHTVIDKVTYLPISSEAADVNRYKAGEIDIVLSVPVNQFAQLKKTMGNELHVSPLLSTYYYQFNTTRAPFNDSRVRRALNMALDKDIIAQKVMGQGQREAWVISQPEIGGVTLSAPEYASWPRDKRIAEAKKLLAEAGFGPEHPLSLNLLYNTFETHQRIAIAASSMWKKNLGVEVTLQNQEWKTMLDTMHTGNFDVVRYAWIADYDDASSFLNIFRTGDSENTTQYSNPAYDEAMSHAAKAGSVEERGKYYQQAEALLAEDVPAIPIYHYVRAHLVKPWVGGFAPDNRGYYYTKDMFIKKH</sequence>
<evidence type="ECO:0000313" key="7">
    <source>
        <dbReference type="EMBL" id="QLY37699.1"/>
    </source>
</evidence>